<organism evidence="9">
    <name type="scientific">Perkinsus marinus (strain ATCC 50983 / TXsc)</name>
    <dbReference type="NCBI Taxonomy" id="423536"/>
    <lineage>
        <taxon>Eukaryota</taxon>
        <taxon>Sar</taxon>
        <taxon>Alveolata</taxon>
        <taxon>Perkinsozoa</taxon>
        <taxon>Perkinsea</taxon>
        <taxon>Perkinsida</taxon>
        <taxon>Perkinsidae</taxon>
        <taxon>Perkinsus</taxon>
    </lineage>
</organism>
<feature type="compositionally biased region" description="Basic residues" evidence="6">
    <location>
        <begin position="794"/>
        <end position="807"/>
    </location>
</feature>
<evidence type="ECO:0000256" key="4">
    <source>
        <dbReference type="ARBA" id="ARBA00022840"/>
    </source>
</evidence>
<feature type="domain" description="Protein kinase" evidence="7">
    <location>
        <begin position="229"/>
        <end position="638"/>
    </location>
</feature>
<dbReference type="OrthoDB" id="541276at2759"/>
<accession>C5LAV9</accession>
<feature type="region of interest" description="Disordered" evidence="6">
    <location>
        <begin position="525"/>
        <end position="557"/>
    </location>
</feature>
<evidence type="ECO:0000256" key="2">
    <source>
        <dbReference type="ARBA" id="ARBA00022741"/>
    </source>
</evidence>
<feature type="region of interest" description="Disordered" evidence="6">
    <location>
        <begin position="794"/>
        <end position="813"/>
    </location>
</feature>
<reference evidence="8 9" key="1">
    <citation type="submission" date="2008-07" db="EMBL/GenBank/DDBJ databases">
        <authorList>
            <person name="El-Sayed N."/>
            <person name="Caler E."/>
            <person name="Inman J."/>
            <person name="Amedeo P."/>
            <person name="Hass B."/>
            <person name="Wortman J."/>
        </authorList>
    </citation>
    <scope>NUCLEOTIDE SEQUENCE [LARGE SCALE GENOMIC DNA]</scope>
    <source>
        <strain evidence="9">ATCC 50983 / TXsc</strain>
    </source>
</reference>
<gene>
    <name evidence="8" type="ORF">Pmar_PMAR007522</name>
</gene>
<feature type="compositionally biased region" description="Polar residues" evidence="6">
    <location>
        <begin position="525"/>
        <end position="534"/>
    </location>
</feature>
<keyword evidence="1" id="KW-0808">Transferase</keyword>
<keyword evidence="4" id="KW-0067">ATP-binding</keyword>
<evidence type="ECO:0000313" key="8">
    <source>
        <dbReference type="EMBL" id="EER06128.1"/>
    </source>
</evidence>
<dbReference type="InterPro" id="IPR050538">
    <property type="entry name" value="MAP_kinase_kinase_kinase"/>
</dbReference>
<dbReference type="PROSITE" id="PS00108">
    <property type="entry name" value="PROTEIN_KINASE_ST"/>
    <property type="match status" value="1"/>
</dbReference>
<keyword evidence="5" id="KW-0175">Coiled coil</keyword>
<dbReference type="EMBL" id="GG680828">
    <property type="protein sequence ID" value="EER06128.1"/>
    <property type="molecule type" value="Genomic_DNA"/>
</dbReference>
<dbReference type="InterPro" id="IPR011009">
    <property type="entry name" value="Kinase-like_dom_sf"/>
</dbReference>
<dbReference type="PANTHER" id="PTHR48016:SF56">
    <property type="entry name" value="MAPKK KINASE"/>
    <property type="match status" value="1"/>
</dbReference>
<feature type="coiled-coil region" evidence="5">
    <location>
        <begin position="617"/>
        <end position="648"/>
    </location>
</feature>
<keyword evidence="3" id="KW-0418">Kinase</keyword>
<proteinExistence type="predicted"/>
<dbReference type="GeneID" id="9064924"/>
<evidence type="ECO:0000256" key="6">
    <source>
        <dbReference type="SAM" id="MobiDB-lite"/>
    </source>
</evidence>
<dbReference type="InterPro" id="IPR008271">
    <property type="entry name" value="Ser/Thr_kinase_AS"/>
</dbReference>
<dbReference type="Gene3D" id="3.30.200.20">
    <property type="entry name" value="Phosphorylase Kinase, domain 1"/>
    <property type="match status" value="1"/>
</dbReference>
<dbReference type="Pfam" id="PF00069">
    <property type="entry name" value="Pkinase"/>
    <property type="match status" value="2"/>
</dbReference>
<dbReference type="AlphaFoldDB" id="C5LAV9"/>
<protein>
    <recommendedName>
        <fullName evidence="7">Protein kinase domain-containing protein</fullName>
    </recommendedName>
</protein>
<feature type="region of interest" description="Disordered" evidence="6">
    <location>
        <begin position="19"/>
        <end position="44"/>
    </location>
</feature>
<evidence type="ECO:0000256" key="1">
    <source>
        <dbReference type="ARBA" id="ARBA00022679"/>
    </source>
</evidence>
<dbReference type="PROSITE" id="PS50011">
    <property type="entry name" value="PROTEIN_KINASE_DOM"/>
    <property type="match status" value="1"/>
</dbReference>
<dbReference type="GO" id="GO:0005524">
    <property type="term" value="F:ATP binding"/>
    <property type="evidence" value="ECO:0007669"/>
    <property type="project" value="UniProtKB-KW"/>
</dbReference>
<keyword evidence="9" id="KW-1185">Reference proteome</keyword>
<evidence type="ECO:0000256" key="5">
    <source>
        <dbReference type="SAM" id="Coils"/>
    </source>
</evidence>
<dbReference type="SMART" id="SM00220">
    <property type="entry name" value="S_TKc"/>
    <property type="match status" value="1"/>
</dbReference>
<evidence type="ECO:0000313" key="9">
    <source>
        <dbReference type="Proteomes" id="UP000007800"/>
    </source>
</evidence>
<name>C5LAV9_PERM5</name>
<evidence type="ECO:0000256" key="3">
    <source>
        <dbReference type="ARBA" id="ARBA00022777"/>
    </source>
</evidence>
<dbReference type="InterPro" id="IPR000719">
    <property type="entry name" value="Prot_kinase_dom"/>
</dbReference>
<dbReference type="Proteomes" id="UP000007800">
    <property type="component" value="Unassembled WGS sequence"/>
</dbReference>
<evidence type="ECO:0000259" key="7">
    <source>
        <dbReference type="PROSITE" id="PS50011"/>
    </source>
</evidence>
<dbReference type="Gene3D" id="1.10.510.10">
    <property type="entry name" value="Transferase(Phosphotransferase) domain 1"/>
    <property type="match status" value="1"/>
</dbReference>
<sequence>MKGCIVERLGACVGGDRVRTGSSVHPESGETGRRRGIGLRGRGAEGPLLAPGLCIDTSLEEDDDATATPLPPTSKKQAEMFSLDDTGGHLRLSRLSKEGLDATVIVAEKDMSWLGESPTDTENSDCDEAQAVARARSPTGRHFHVWEVVGKTAKRGGDRPRPEARKERKGRVVQQFRRAVYEHQHAEELAKRKVLMESLSSSAGVIDVINLKKGESVKSRLPTMLQGGWVRGKALGSGTAATVYLAKRSVDDFLFVAKEVPLPGKNLLWSDLSRDMRNEAIVLSRARHIEGVVEFFGCEIIADKFYIYMEHTGVVGTVITIKKAPRETGCEALHHGSGGLMGSREGTVLALEDRGQLITPIMHRDVKGSNCLLSADRRTVKLCDFGSCTRPRPFSIAGTPLAAGGEKLNASIDLTADIPPDCCAIVIGFAPLESTFTREGEAEGQSGVVMESSLSTSEVLQTNSAERRYADPQFFFKSMKGTLLWMAPETLGGSEYSAKVDVWSIGCLLIEMVCGRDPWKEFDNEMQNRSTLPPLTNRRVSSSRNESSEENSLQTTTSSRWVSTCGWKWMDSWGENMRDCTMRVLEIYTKQCHRDGHSEEAWEAAEHLRQLKREQAKVRWEETERRHAEELRALEEELRQEKEECYHQWQEIRLPQLENSIEGIRVALAERQDLAEERYVQKLRKGRDRFIVPKRILDLTSRARFFALHGEDEKACEVMAVVEKEEVECIGRQEDLRRRRLAKLTTEFVDRQKEERVAVEKSVEGMRRKVMEEKRRELAALQRRAERRLAALHKKQKKELSRLRKQKIYSNSR</sequence>
<dbReference type="InParanoid" id="C5LAV9"/>
<dbReference type="GO" id="GO:0004672">
    <property type="term" value="F:protein kinase activity"/>
    <property type="evidence" value="ECO:0007669"/>
    <property type="project" value="InterPro"/>
</dbReference>
<keyword evidence="2" id="KW-0547">Nucleotide-binding</keyword>
<dbReference type="PANTHER" id="PTHR48016">
    <property type="entry name" value="MAP KINASE KINASE KINASE SSK2-RELATED-RELATED"/>
    <property type="match status" value="1"/>
</dbReference>
<dbReference type="SUPFAM" id="SSF56112">
    <property type="entry name" value="Protein kinase-like (PK-like)"/>
    <property type="match status" value="1"/>
</dbReference>
<dbReference type="RefSeq" id="XP_002774312.1">
    <property type="nucleotide sequence ID" value="XM_002774266.1"/>
</dbReference>